<keyword evidence="8" id="KW-1185">Reference proteome</keyword>
<organism evidence="7 8">
    <name type="scientific">Paenibacillus kyungheensis</name>
    <dbReference type="NCBI Taxonomy" id="1452732"/>
    <lineage>
        <taxon>Bacteria</taxon>
        <taxon>Bacillati</taxon>
        <taxon>Bacillota</taxon>
        <taxon>Bacilli</taxon>
        <taxon>Bacillales</taxon>
        <taxon>Paenibacillaceae</taxon>
        <taxon>Paenibacillus</taxon>
    </lineage>
</organism>
<evidence type="ECO:0000256" key="5">
    <source>
        <dbReference type="SAM" id="Phobius"/>
    </source>
</evidence>
<dbReference type="InterPro" id="IPR005543">
    <property type="entry name" value="PASTA_dom"/>
</dbReference>
<keyword evidence="5" id="KW-1133">Transmembrane helix</keyword>
<dbReference type="Pfam" id="PF00905">
    <property type="entry name" value="Transpeptidase"/>
    <property type="match status" value="1"/>
</dbReference>
<dbReference type="Gene3D" id="3.40.710.10">
    <property type="entry name" value="DD-peptidase/beta-lactamase superfamily"/>
    <property type="match status" value="1"/>
</dbReference>
<dbReference type="SUPFAM" id="SSF56519">
    <property type="entry name" value="Penicillin binding protein dimerisation domain"/>
    <property type="match status" value="1"/>
</dbReference>
<dbReference type="InterPro" id="IPR001460">
    <property type="entry name" value="PCN-bd_Tpept"/>
</dbReference>
<evidence type="ECO:0000256" key="1">
    <source>
        <dbReference type="ARBA" id="ARBA00004370"/>
    </source>
</evidence>
<feature type="region of interest" description="Disordered" evidence="4">
    <location>
        <begin position="727"/>
        <end position="827"/>
    </location>
</feature>
<dbReference type="SMART" id="SM00740">
    <property type="entry name" value="PASTA"/>
    <property type="match status" value="2"/>
</dbReference>
<proteinExistence type="inferred from homology"/>
<dbReference type="PROSITE" id="PS51178">
    <property type="entry name" value="PASTA"/>
    <property type="match status" value="1"/>
</dbReference>
<accession>A0AAX3LZH5</accession>
<dbReference type="EMBL" id="CP117416">
    <property type="protein sequence ID" value="WCT54583.1"/>
    <property type="molecule type" value="Genomic_DNA"/>
</dbReference>
<evidence type="ECO:0000313" key="8">
    <source>
        <dbReference type="Proteomes" id="UP001220509"/>
    </source>
</evidence>
<feature type="domain" description="PASTA" evidence="6">
    <location>
        <begin position="607"/>
        <end position="667"/>
    </location>
</feature>
<protein>
    <submittedName>
        <fullName evidence="7">Penicillin-binding transpeptidase domain-containing protein</fullName>
    </submittedName>
</protein>
<dbReference type="RefSeq" id="WP_273613086.1">
    <property type="nucleotide sequence ID" value="NZ_CP117416.1"/>
</dbReference>
<keyword evidence="3 5" id="KW-0472">Membrane</keyword>
<feature type="transmembrane region" description="Helical" evidence="5">
    <location>
        <begin position="7"/>
        <end position="29"/>
    </location>
</feature>
<gene>
    <name evidence="7" type="ORF">PQ456_15435</name>
</gene>
<dbReference type="SUPFAM" id="SSF54184">
    <property type="entry name" value="Penicillin-binding protein 2x (pbp-2x), c-terminal domain"/>
    <property type="match status" value="2"/>
</dbReference>
<dbReference type="GO" id="GO:0008658">
    <property type="term" value="F:penicillin binding"/>
    <property type="evidence" value="ECO:0007669"/>
    <property type="project" value="InterPro"/>
</dbReference>
<dbReference type="KEGG" id="pka:PQ456_15435"/>
<dbReference type="InterPro" id="IPR036138">
    <property type="entry name" value="PBP_dimer_sf"/>
</dbReference>
<name>A0AAX3LZH5_9BACL</name>
<feature type="compositionally biased region" description="Basic and acidic residues" evidence="4">
    <location>
        <begin position="777"/>
        <end position="788"/>
    </location>
</feature>
<dbReference type="InterPro" id="IPR050515">
    <property type="entry name" value="Beta-lactam/transpept"/>
</dbReference>
<evidence type="ECO:0000256" key="3">
    <source>
        <dbReference type="ARBA" id="ARBA00023136"/>
    </source>
</evidence>
<reference evidence="7 8" key="1">
    <citation type="submission" date="2023-02" db="EMBL/GenBank/DDBJ databases">
        <title>Genome sequence of Paenibacillus kyungheensis KACC 18744.</title>
        <authorList>
            <person name="Kim S."/>
            <person name="Heo J."/>
            <person name="Kwon S.-W."/>
        </authorList>
    </citation>
    <scope>NUCLEOTIDE SEQUENCE [LARGE SCALE GENOMIC DNA]</scope>
    <source>
        <strain evidence="7 8">KACC 18744</strain>
    </source>
</reference>
<evidence type="ECO:0000256" key="2">
    <source>
        <dbReference type="ARBA" id="ARBA00007171"/>
    </source>
</evidence>
<dbReference type="GO" id="GO:0005886">
    <property type="term" value="C:plasma membrane"/>
    <property type="evidence" value="ECO:0007669"/>
    <property type="project" value="TreeGrafter"/>
</dbReference>
<evidence type="ECO:0000256" key="4">
    <source>
        <dbReference type="SAM" id="MobiDB-lite"/>
    </source>
</evidence>
<dbReference type="Proteomes" id="UP001220509">
    <property type="component" value="Chromosome"/>
</dbReference>
<dbReference type="CDD" id="cd06576">
    <property type="entry name" value="PASTA_Pbp2x-like_1"/>
    <property type="match status" value="1"/>
</dbReference>
<feature type="compositionally biased region" description="Low complexity" evidence="4">
    <location>
        <begin position="752"/>
        <end position="763"/>
    </location>
</feature>
<dbReference type="PANTHER" id="PTHR30627">
    <property type="entry name" value="PEPTIDOGLYCAN D,D-TRANSPEPTIDASE"/>
    <property type="match status" value="1"/>
</dbReference>
<dbReference type="SUPFAM" id="SSF56601">
    <property type="entry name" value="beta-lactamase/transpeptidase-like"/>
    <property type="match status" value="1"/>
</dbReference>
<evidence type="ECO:0000313" key="7">
    <source>
        <dbReference type="EMBL" id="WCT54583.1"/>
    </source>
</evidence>
<comment type="similarity">
    <text evidence="2">Belongs to the transpeptidase family.</text>
</comment>
<dbReference type="GO" id="GO:0071555">
    <property type="term" value="P:cell wall organization"/>
    <property type="evidence" value="ECO:0007669"/>
    <property type="project" value="TreeGrafter"/>
</dbReference>
<dbReference type="Pfam" id="PF03793">
    <property type="entry name" value="PASTA"/>
    <property type="match status" value="1"/>
</dbReference>
<evidence type="ECO:0000259" key="6">
    <source>
        <dbReference type="PROSITE" id="PS51178"/>
    </source>
</evidence>
<dbReference type="Gene3D" id="3.90.1310.10">
    <property type="entry name" value="Penicillin-binding protein 2a (Domain 2)"/>
    <property type="match status" value="1"/>
</dbReference>
<dbReference type="InterPro" id="IPR005311">
    <property type="entry name" value="PBP_dimer"/>
</dbReference>
<sequence length="827" mass="89020">MNKRIKLRTLFIGGCITLFFAVLIIKVFWLQVVQTGNWTDKAIKQWTANSDISAKRGTITDRNGNDLAMDAPAYNVALNPKIIAEYGIKSDVVSQLHAILGTDETEIEKQATSVLTSGDNIGQLRTWRELNSGGRLIDQEKADQINAFIKQLKEKTGQKWDVGVYLSADSKRFYPKNELAAHVIGYTNKDGNAVAGIEAYYDEKLKGTDGHIQYLRDKQGDKLPDSKDVYTPAKDGDNLTLTIDETIQYYIEQAMKDAYEQLKPESITVIAADPNTMEILGMANMPTFNPNKFNEVTDPKDFRNLAVKAIYEPGSTFKIVTLSGAVQENLFNPNATYQSGSIQVGGTTLHDLNHSGWGTISYLEGLKRSSNVAFVNLGYKMLGAERLRKYIDSFGFGEQTGIELPGEAKGAITFHPNIPTEVATAAYGHGLVQVTPIQQLAAISAVANGGKLLTPHLVKSITDPNTGVTENTQTKVVRQVVDPLTSEKVRGYLEQVVSDQEIGTGRHAYIDGYRVAGKTGTAIKVINGKYDYTKQVVSFVGFAPANDPKIAMIVVIDQPSDSKLGGGTAAAPVFKKIVSQVLPYMGISKVFDDGEKKPKAEVDSKKLMASYTAPTLTGKMLADAKKKLLADGISYTTVGSGTKVVKQYPASGAAMTGGQTIYLMTEDPTKMSIPDLKGESLRDALQILSLMKVEVTATGEGYVSEQVESSSSGRRSVTLTLKSARATVTGVDDTEEDPATSVEATTPKDGATDSTESTSSEGSSTDKDTSTDPNATESKDTTSSDTKTDSGTTTESSTDSKGKSESSTEQSPTSSLKIPEPTGAPTN</sequence>
<dbReference type="InterPro" id="IPR012338">
    <property type="entry name" value="Beta-lactam/transpept-like"/>
</dbReference>
<dbReference type="Pfam" id="PF03717">
    <property type="entry name" value="PBP_dimer"/>
    <property type="match status" value="1"/>
</dbReference>
<comment type="subcellular location">
    <subcellularLocation>
        <location evidence="1">Membrane</location>
    </subcellularLocation>
</comment>
<dbReference type="PANTHER" id="PTHR30627:SF1">
    <property type="entry name" value="PEPTIDOGLYCAN D,D-TRANSPEPTIDASE FTSI"/>
    <property type="match status" value="1"/>
</dbReference>
<dbReference type="AlphaFoldDB" id="A0AAX3LZH5"/>
<keyword evidence="5" id="KW-0812">Transmembrane</keyword>